<feature type="compositionally biased region" description="Low complexity" evidence="1">
    <location>
        <begin position="157"/>
        <end position="174"/>
    </location>
</feature>
<feature type="region of interest" description="Disordered" evidence="1">
    <location>
        <begin position="140"/>
        <end position="207"/>
    </location>
</feature>
<feature type="region of interest" description="Disordered" evidence="1">
    <location>
        <begin position="14"/>
        <end position="48"/>
    </location>
</feature>
<feature type="region of interest" description="Disordered" evidence="1">
    <location>
        <begin position="260"/>
        <end position="311"/>
    </location>
</feature>
<evidence type="ECO:0000313" key="2">
    <source>
        <dbReference type="EMBL" id="SGY66223.1"/>
    </source>
</evidence>
<feature type="region of interest" description="Disordered" evidence="1">
    <location>
        <begin position="78"/>
        <end position="112"/>
    </location>
</feature>
<dbReference type="Proteomes" id="UP000249464">
    <property type="component" value="Unassembled WGS sequence"/>
</dbReference>
<feature type="compositionally biased region" description="Basic and acidic residues" evidence="1">
    <location>
        <begin position="175"/>
        <end position="207"/>
    </location>
</feature>
<keyword evidence="3" id="KW-1185">Reference proteome</keyword>
<feature type="compositionally biased region" description="Polar residues" evidence="1">
    <location>
        <begin position="29"/>
        <end position="38"/>
    </location>
</feature>
<protein>
    <submittedName>
        <fullName evidence="2">BQ5605_C004g02644 protein</fullName>
    </submittedName>
</protein>
<reference evidence="2 3" key="1">
    <citation type="submission" date="2016-11" db="EMBL/GenBank/DDBJ databases">
        <authorList>
            <person name="Jaros S."/>
            <person name="Januszkiewicz K."/>
            <person name="Wedrychowicz H."/>
        </authorList>
    </citation>
    <scope>NUCLEOTIDE SEQUENCE [LARGE SCALE GENOMIC DNA]</scope>
</reference>
<evidence type="ECO:0000313" key="3">
    <source>
        <dbReference type="Proteomes" id="UP000249464"/>
    </source>
</evidence>
<feature type="compositionally biased region" description="Low complexity" evidence="1">
    <location>
        <begin position="14"/>
        <end position="28"/>
    </location>
</feature>
<dbReference type="STRING" id="796604.A0A2X0N2H4"/>
<gene>
    <name evidence="2" type="primary">BQ5605_C004g02644</name>
    <name evidence="2" type="ORF">BQ5605_C004G02644</name>
</gene>
<sequence length="311" mass="34074">MTTKRPVLALQTLLHDQQQQEQQTPQRLRSTSASNDARPTTFRPQAHSLDQSILKSPIQFVASPGALSPVQADFQFPFHPSSTSLSRPASRHGSPRSKSTSARREGNDTSTFNQIFGQLDRIDQLQKQLAIRHAELEKVGSGSASLSSPQPPPPQPASVEASLKSSSATAATEEGSVHTEKPDDESSKCRADYDKLKKSLDDRRPRTDQLMAMVSSLTRSPTSLAHHSFPGLTSHLELLQLEELSTTLKTFHALPTPMTCPQTSSAPMSPVYPPFAPSKDRNEAARSRTIIEPSAGLPDRRRGVQRHLSYS</sequence>
<name>A0A2X0N2H4_9BASI</name>
<organism evidence="2 3">
    <name type="scientific">Microbotryum silenes-dioicae</name>
    <dbReference type="NCBI Taxonomy" id="796604"/>
    <lineage>
        <taxon>Eukaryota</taxon>
        <taxon>Fungi</taxon>
        <taxon>Dikarya</taxon>
        <taxon>Basidiomycota</taxon>
        <taxon>Pucciniomycotina</taxon>
        <taxon>Microbotryomycetes</taxon>
        <taxon>Microbotryales</taxon>
        <taxon>Microbotryaceae</taxon>
        <taxon>Microbotryum</taxon>
    </lineage>
</organism>
<proteinExistence type="predicted"/>
<dbReference type="AlphaFoldDB" id="A0A2X0N2H4"/>
<evidence type="ECO:0000256" key="1">
    <source>
        <dbReference type="SAM" id="MobiDB-lite"/>
    </source>
</evidence>
<dbReference type="EMBL" id="FQNC01000046">
    <property type="protein sequence ID" value="SGY66223.1"/>
    <property type="molecule type" value="Genomic_DNA"/>
</dbReference>
<accession>A0A2X0N2H4</accession>